<evidence type="ECO:0000313" key="2">
    <source>
        <dbReference type="EMBL" id="JAE18146.1"/>
    </source>
</evidence>
<proteinExistence type="predicted"/>
<sequence length="47" mass="5565">MRRERRNTPARRRSAAAMAAEARGRRRDAGFPARRIREEGLEGWARW</sequence>
<protein>
    <submittedName>
        <fullName evidence="2">Uncharacterized protein</fullName>
    </submittedName>
</protein>
<name>A0A0A9G6J1_ARUDO</name>
<reference evidence="2" key="1">
    <citation type="submission" date="2014-09" db="EMBL/GenBank/DDBJ databases">
        <authorList>
            <person name="Magalhaes I.L.F."/>
            <person name="Oliveira U."/>
            <person name="Santos F.R."/>
            <person name="Vidigal T.H.D.A."/>
            <person name="Brescovit A.D."/>
            <person name="Santos A.J."/>
        </authorList>
    </citation>
    <scope>NUCLEOTIDE SEQUENCE</scope>
    <source>
        <tissue evidence="2">Shoot tissue taken approximately 20 cm above the soil surface</tissue>
    </source>
</reference>
<evidence type="ECO:0000256" key="1">
    <source>
        <dbReference type="SAM" id="MobiDB-lite"/>
    </source>
</evidence>
<dbReference type="AlphaFoldDB" id="A0A0A9G6J1"/>
<dbReference type="EMBL" id="GBRH01179750">
    <property type="protein sequence ID" value="JAE18146.1"/>
    <property type="molecule type" value="Transcribed_RNA"/>
</dbReference>
<accession>A0A0A9G6J1</accession>
<feature type="region of interest" description="Disordered" evidence="1">
    <location>
        <begin position="1"/>
        <end position="29"/>
    </location>
</feature>
<reference evidence="2" key="2">
    <citation type="journal article" date="2015" name="Data Brief">
        <title>Shoot transcriptome of the giant reed, Arundo donax.</title>
        <authorList>
            <person name="Barrero R.A."/>
            <person name="Guerrero F.D."/>
            <person name="Moolhuijzen P."/>
            <person name="Goolsby J.A."/>
            <person name="Tidwell J."/>
            <person name="Bellgard S.E."/>
            <person name="Bellgard M.I."/>
        </authorList>
    </citation>
    <scope>NUCLEOTIDE SEQUENCE</scope>
    <source>
        <tissue evidence="2">Shoot tissue taken approximately 20 cm above the soil surface</tissue>
    </source>
</reference>
<organism evidence="2">
    <name type="scientific">Arundo donax</name>
    <name type="common">Giant reed</name>
    <name type="synonym">Donax arundinaceus</name>
    <dbReference type="NCBI Taxonomy" id="35708"/>
    <lineage>
        <taxon>Eukaryota</taxon>
        <taxon>Viridiplantae</taxon>
        <taxon>Streptophyta</taxon>
        <taxon>Embryophyta</taxon>
        <taxon>Tracheophyta</taxon>
        <taxon>Spermatophyta</taxon>
        <taxon>Magnoliopsida</taxon>
        <taxon>Liliopsida</taxon>
        <taxon>Poales</taxon>
        <taxon>Poaceae</taxon>
        <taxon>PACMAD clade</taxon>
        <taxon>Arundinoideae</taxon>
        <taxon>Arundineae</taxon>
        <taxon>Arundo</taxon>
    </lineage>
</organism>